<protein>
    <submittedName>
        <fullName evidence="2">Serine/threonine protein phosphatase</fullName>
    </submittedName>
</protein>
<evidence type="ECO:0000259" key="1">
    <source>
        <dbReference type="PROSITE" id="PS51746"/>
    </source>
</evidence>
<proteinExistence type="predicted"/>
<dbReference type="Proteomes" id="UP000238937">
    <property type="component" value="Unassembled WGS sequence"/>
</dbReference>
<feature type="domain" description="PPM-type phosphatase" evidence="1">
    <location>
        <begin position="5"/>
        <end position="238"/>
    </location>
</feature>
<sequence length="239" mass="26269">MKSLFTGLTDKGMVRSANQDSYHIDPDGRFFIVADGMGGHAGGEEASRIAIEVAHAYLDRNWETEPDTKNLLAQALIAANDAIVADQELNAQRGDMGTTLVMILFRDDLVWSAHVGDSRLYRLRGDKLDAITEDDTWVARAMKLGQLNAEEAKVHPLRHVLSHCLGRRDLRQINIQTQDITTGDRILLCSDGLTEEVPHDEIAIHLQAETEELAAQALVDAAKQHGGSDNITVIIATIQ</sequence>
<dbReference type="PANTHER" id="PTHR47992">
    <property type="entry name" value="PROTEIN PHOSPHATASE"/>
    <property type="match status" value="1"/>
</dbReference>
<dbReference type="InterPro" id="IPR036457">
    <property type="entry name" value="PPM-type-like_dom_sf"/>
</dbReference>
<dbReference type="Pfam" id="PF13672">
    <property type="entry name" value="PP2C_2"/>
    <property type="match status" value="1"/>
</dbReference>
<dbReference type="CDD" id="cd00143">
    <property type="entry name" value="PP2Cc"/>
    <property type="match status" value="1"/>
</dbReference>
<dbReference type="Gene3D" id="3.60.40.10">
    <property type="entry name" value="PPM-type phosphatase domain"/>
    <property type="match status" value="1"/>
</dbReference>
<dbReference type="RefSeq" id="WP_106308251.1">
    <property type="nucleotide sequence ID" value="NZ_PVWO01000277.1"/>
</dbReference>
<reference evidence="2 3" key="1">
    <citation type="submission" date="2018-03" db="EMBL/GenBank/DDBJ databases">
        <title>The ancient ancestry and fast evolution of plastids.</title>
        <authorList>
            <person name="Moore K.R."/>
            <person name="Magnabosco C."/>
            <person name="Momper L."/>
            <person name="Gold D.A."/>
            <person name="Bosak T."/>
            <person name="Fournier G.P."/>
        </authorList>
    </citation>
    <scope>NUCLEOTIDE SEQUENCE [LARGE SCALE GENOMIC DNA]</scope>
    <source>
        <strain evidence="2 3">CCALA 037</strain>
    </source>
</reference>
<dbReference type="EMBL" id="PVWO01000277">
    <property type="protein sequence ID" value="PSB54219.1"/>
    <property type="molecule type" value="Genomic_DNA"/>
</dbReference>
<accession>A0A2T1GAF1</accession>
<dbReference type="SMART" id="SM00331">
    <property type="entry name" value="PP2C_SIG"/>
    <property type="match status" value="1"/>
</dbReference>
<evidence type="ECO:0000313" key="2">
    <source>
        <dbReference type="EMBL" id="PSB54219.1"/>
    </source>
</evidence>
<gene>
    <name evidence="2" type="ORF">C7B77_18820</name>
</gene>
<dbReference type="GO" id="GO:0004722">
    <property type="term" value="F:protein serine/threonine phosphatase activity"/>
    <property type="evidence" value="ECO:0007669"/>
    <property type="project" value="InterPro"/>
</dbReference>
<dbReference type="InterPro" id="IPR015655">
    <property type="entry name" value="PP2C"/>
</dbReference>
<comment type="caution">
    <text evidence="2">The sequence shown here is derived from an EMBL/GenBank/DDBJ whole genome shotgun (WGS) entry which is preliminary data.</text>
</comment>
<dbReference type="InterPro" id="IPR001932">
    <property type="entry name" value="PPM-type_phosphatase-like_dom"/>
</dbReference>
<dbReference type="PROSITE" id="PS51746">
    <property type="entry name" value="PPM_2"/>
    <property type="match status" value="1"/>
</dbReference>
<keyword evidence="3" id="KW-1185">Reference proteome</keyword>
<name>A0A2T1GAF1_9CYAN</name>
<evidence type="ECO:0000313" key="3">
    <source>
        <dbReference type="Proteomes" id="UP000238937"/>
    </source>
</evidence>
<organism evidence="2 3">
    <name type="scientific">Chamaesiphon polymorphus CCALA 037</name>
    <dbReference type="NCBI Taxonomy" id="2107692"/>
    <lineage>
        <taxon>Bacteria</taxon>
        <taxon>Bacillati</taxon>
        <taxon>Cyanobacteriota</taxon>
        <taxon>Cyanophyceae</taxon>
        <taxon>Gomontiellales</taxon>
        <taxon>Chamaesiphonaceae</taxon>
        <taxon>Chamaesiphon</taxon>
    </lineage>
</organism>
<dbReference type="AlphaFoldDB" id="A0A2T1GAF1"/>
<dbReference type="SUPFAM" id="SSF81606">
    <property type="entry name" value="PP2C-like"/>
    <property type="match status" value="1"/>
</dbReference>
<dbReference type="SMART" id="SM00332">
    <property type="entry name" value="PP2Cc"/>
    <property type="match status" value="1"/>
</dbReference>
<dbReference type="OrthoDB" id="500607at2"/>